<dbReference type="Proteomes" id="UP001163798">
    <property type="component" value="Unassembled WGS sequence"/>
</dbReference>
<name>A0AA38KQS5_9AGAR</name>
<gene>
    <name evidence="2" type="ORF">GGU10DRAFT_50736</name>
</gene>
<organism evidence="2 3">
    <name type="scientific">Lentinula aff. detonsa</name>
    <dbReference type="NCBI Taxonomy" id="2804958"/>
    <lineage>
        <taxon>Eukaryota</taxon>
        <taxon>Fungi</taxon>
        <taxon>Dikarya</taxon>
        <taxon>Basidiomycota</taxon>
        <taxon>Agaricomycotina</taxon>
        <taxon>Agaricomycetes</taxon>
        <taxon>Agaricomycetidae</taxon>
        <taxon>Agaricales</taxon>
        <taxon>Marasmiineae</taxon>
        <taxon>Omphalotaceae</taxon>
        <taxon>Lentinula</taxon>
    </lineage>
</organism>
<dbReference type="EMBL" id="MU793414">
    <property type="protein sequence ID" value="KAJ3783561.1"/>
    <property type="molecule type" value="Genomic_DNA"/>
</dbReference>
<protein>
    <submittedName>
        <fullName evidence="2">Uncharacterized protein</fullName>
    </submittedName>
</protein>
<accession>A0AA38KQS5</accession>
<evidence type="ECO:0000313" key="2">
    <source>
        <dbReference type="EMBL" id="KAJ3783561.1"/>
    </source>
</evidence>
<keyword evidence="1" id="KW-1133">Transmembrane helix</keyword>
<reference evidence="2" key="1">
    <citation type="submission" date="2022-08" db="EMBL/GenBank/DDBJ databases">
        <authorList>
            <consortium name="DOE Joint Genome Institute"/>
            <person name="Min B."/>
            <person name="Riley R."/>
            <person name="Sierra-Patev S."/>
            <person name="Naranjo-Ortiz M."/>
            <person name="Looney B."/>
            <person name="Konkel Z."/>
            <person name="Slot J.C."/>
            <person name="Sakamoto Y."/>
            <person name="Steenwyk J.L."/>
            <person name="Rokas A."/>
            <person name="Carro J."/>
            <person name="Camarero S."/>
            <person name="Ferreira P."/>
            <person name="Molpeceres G."/>
            <person name="Ruiz-Duenas F.J."/>
            <person name="Serrano A."/>
            <person name="Henrissat B."/>
            <person name="Drula E."/>
            <person name="Hughes K.W."/>
            <person name="Mata J.L."/>
            <person name="Ishikawa N.K."/>
            <person name="Vargas-Isla R."/>
            <person name="Ushijima S."/>
            <person name="Smith C.A."/>
            <person name="Ahrendt S."/>
            <person name="Andreopoulos W."/>
            <person name="He G."/>
            <person name="Labutti K."/>
            <person name="Lipzen A."/>
            <person name="Ng V."/>
            <person name="Sandor L."/>
            <person name="Barry K."/>
            <person name="Martinez A.T."/>
            <person name="Xiao Y."/>
            <person name="Gibbons J.G."/>
            <person name="Terashima K."/>
            <person name="Hibbett D.S."/>
            <person name="Grigoriev I.V."/>
        </authorList>
    </citation>
    <scope>NUCLEOTIDE SEQUENCE</scope>
    <source>
        <strain evidence="2">TFB10291</strain>
    </source>
</reference>
<keyword evidence="1" id="KW-0812">Transmembrane</keyword>
<comment type="caution">
    <text evidence="2">The sequence shown here is derived from an EMBL/GenBank/DDBJ whole genome shotgun (WGS) entry which is preliminary data.</text>
</comment>
<sequence>MQFRRSGTGLHLKGFIFTVMLGLISLVHVVALPVSGLDIRSMDLSELVCRDVVTWKPHVFFLTPFPTVGEEKIQKIQSSTKNLKDIINMMDDRIRDSVRIDEDPVFHDNLRDVTKLAQLGRFVKDTAYFPEDKEGQREKY</sequence>
<keyword evidence="1" id="KW-0472">Membrane</keyword>
<feature type="transmembrane region" description="Helical" evidence="1">
    <location>
        <begin position="12"/>
        <end position="34"/>
    </location>
</feature>
<evidence type="ECO:0000256" key="1">
    <source>
        <dbReference type="SAM" id="Phobius"/>
    </source>
</evidence>
<keyword evidence="3" id="KW-1185">Reference proteome</keyword>
<evidence type="ECO:0000313" key="3">
    <source>
        <dbReference type="Proteomes" id="UP001163798"/>
    </source>
</evidence>
<dbReference type="AlphaFoldDB" id="A0AA38KQS5"/>
<proteinExistence type="predicted"/>